<dbReference type="PROSITE" id="PS51257">
    <property type="entry name" value="PROKAR_LIPOPROTEIN"/>
    <property type="match status" value="1"/>
</dbReference>
<reference evidence="1 2" key="1">
    <citation type="submission" date="2017-03" db="EMBL/GenBank/DDBJ databases">
        <title>Genome sequencing of Shewanella japonica KCTC 22435.</title>
        <authorList>
            <person name="Kim K.M."/>
        </authorList>
    </citation>
    <scope>NUCLEOTIDE SEQUENCE [LARGE SCALE GENOMIC DNA]</scope>
    <source>
        <strain evidence="1 2">KCTC 22435</strain>
    </source>
</reference>
<dbReference type="Proteomes" id="UP000191820">
    <property type="component" value="Chromosome"/>
</dbReference>
<sequence length="81" mass="9212">MDKFTALILLILLSGCAAQTTDDTVSYNDEDLVCEYVAKTGSNLKRKTCMTRELSDELRKESEQDLREAWRKGQTQAHTNI</sequence>
<evidence type="ECO:0008006" key="3">
    <source>
        <dbReference type="Google" id="ProtNLM"/>
    </source>
</evidence>
<evidence type="ECO:0000313" key="2">
    <source>
        <dbReference type="Proteomes" id="UP000191820"/>
    </source>
</evidence>
<protein>
    <recommendedName>
        <fullName evidence="3">Entry exclusion lipoprotein TrbK</fullName>
    </recommendedName>
</protein>
<dbReference type="EMBL" id="CP020472">
    <property type="protein sequence ID" value="ARD21869.1"/>
    <property type="molecule type" value="Genomic_DNA"/>
</dbReference>
<evidence type="ECO:0000313" key="1">
    <source>
        <dbReference type="EMBL" id="ARD21869.1"/>
    </source>
</evidence>
<dbReference type="RefSeq" id="WP_080915419.1">
    <property type="nucleotide sequence ID" value="NZ_CP020472.1"/>
</dbReference>
<name>A0ABM6JI28_9GAMM</name>
<organism evidence="1 2">
    <name type="scientific">Shewanella japonica</name>
    <dbReference type="NCBI Taxonomy" id="93973"/>
    <lineage>
        <taxon>Bacteria</taxon>
        <taxon>Pseudomonadati</taxon>
        <taxon>Pseudomonadota</taxon>
        <taxon>Gammaproteobacteria</taxon>
        <taxon>Alteromonadales</taxon>
        <taxon>Shewanellaceae</taxon>
        <taxon>Shewanella</taxon>
    </lineage>
</organism>
<proteinExistence type="predicted"/>
<keyword evidence="2" id="KW-1185">Reference proteome</keyword>
<gene>
    <name evidence="1" type="ORF">SJ2017_1552</name>
</gene>
<accession>A0ABM6JI28</accession>